<evidence type="ECO:0000259" key="1">
    <source>
        <dbReference type="PROSITE" id="PS51186"/>
    </source>
</evidence>
<protein>
    <submittedName>
        <fullName evidence="2">GNAT family N-acetyltransferase</fullName>
        <ecNumber evidence="2">2.3.-.-</ecNumber>
    </submittedName>
</protein>
<proteinExistence type="predicted"/>
<dbReference type="PANTHER" id="PTHR43792:SF1">
    <property type="entry name" value="N-ACETYLTRANSFERASE DOMAIN-CONTAINING PROTEIN"/>
    <property type="match status" value="1"/>
</dbReference>
<dbReference type="Pfam" id="PF13302">
    <property type="entry name" value="Acetyltransf_3"/>
    <property type="match status" value="1"/>
</dbReference>
<comment type="caution">
    <text evidence="2">The sequence shown here is derived from an EMBL/GenBank/DDBJ whole genome shotgun (WGS) entry which is preliminary data.</text>
</comment>
<reference evidence="3" key="1">
    <citation type="journal article" date="2019" name="Int. J. Syst. Evol. Microbiol.">
        <title>The Global Catalogue of Microorganisms (GCM) 10K type strain sequencing project: providing services to taxonomists for standard genome sequencing and annotation.</title>
        <authorList>
            <consortium name="The Broad Institute Genomics Platform"/>
            <consortium name="The Broad Institute Genome Sequencing Center for Infectious Disease"/>
            <person name="Wu L."/>
            <person name="Ma J."/>
        </authorList>
    </citation>
    <scope>NUCLEOTIDE SEQUENCE [LARGE SCALE GENOMIC DNA]</scope>
    <source>
        <strain evidence="3">CCUG 58938</strain>
    </source>
</reference>
<sequence length="186" mass="21786">MIRLDLPEQFTTERLLLQRLRYEDAEEIFYTYASKPEATRYMSWPTHQHIEDTRTFLQYAVWAWQEGTDYSYSIRLKTNGRLIGSIGIMNEHGKIQFGYILSPVWWNNGLATEACTYIMRMLRQQKGIFRISTFVDAENIASARVLEKCGLIKEASLANWMRFPNQQNEPKDCAVYVLPLKESADL</sequence>
<dbReference type="GO" id="GO:0016746">
    <property type="term" value="F:acyltransferase activity"/>
    <property type="evidence" value="ECO:0007669"/>
    <property type="project" value="UniProtKB-KW"/>
</dbReference>
<dbReference type="SUPFAM" id="SSF55729">
    <property type="entry name" value="Acyl-CoA N-acyltransferases (Nat)"/>
    <property type="match status" value="1"/>
</dbReference>
<dbReference type="RefSeq" id="WP_377580310.1">
    <property type="nucleotide sequence ID" value="NZ_JBHTKA010000007.1"/>
</dbReference>
<evidence type="ECO:0000313" key="2">
    <source>
        <dbReference type="EMBL" id="MFD1000855.1"/>
    </source>
</evidence>
<dbReference type="EMBL" id="JBHTKA010000007">
    <property type="protein sequence ID" value="MFD1000855.1"/>
    <property type="molecule type" value="Genomic_DNA"/>
</dbReference>
<keyword evidence="3" id="KW-1185">Reference proteome</keyword>
<name>A0ABW3K3N3_9BACT</name>
<dbReference type="InterPro" id="IPR051531">
    <property type="entry name" value="N-acetyltransferase"/>
</dbReference>
<keyword evidence="2" id="KW-0808">Transferase</keyword>
<accession>A0ABW3K3N3</accession>
<gene>
    <name evidence="2" type="ORF">ACFQ21_16130</name>
</gene>
<dbReference type="PROSITE" id="PS51186">
    <property type="entry name" value="GNAT"/>
    <property type="match status" value="1"/>
</dbReference>
<dbReference type="PANTHER" id="PTHR43792">
    <property type="entry name" value="GNAT FAMILY, PUTATIVE (AFU_ORTHOLOGUE AFUA_3G00765)-RELATED-RELATED"/>
    <property type="match status" value="1"/>
</dbReference>
<feature type="domain" description="N-acetyltransferase" evidence="1">
    <location>
        <begin position="28"/>
        <end position="170"/>
    </location>
</feature>
<dbReference type="EC" id="2.3.-.-" evidence="2"/>
<dbReference type="InterPro" id="IPR016181">
    <property type="entry name" value="Acyl_CoA_acyltransferase"/>
</dbReference>
<evidence type="ECO:0000313" key="3">
    <source>
        <dbReference type="Proteomes" id="UP001597112"/>
    </source>
</evidence>
<dbReference type="Proteomes" id="UP001597112">
    <property type="component" value="Unassembled WGS sequence"/>
</dbReference>
<dbReference type="Gene3D" id="3.40.630.30">
    <property type="match status" value="1"/>
</dbReference>
<dbReference type="InterPro" id="IPR000182">
    <property type="entry name" value="GNAT_dom"/>
</dbReference>
<keyword evidence="2" id="KW-0012">Acyltransferase</keyword>
<organism evidence="2 3">
    <name type="scientific">Ohtaekwangia kribbensis</name>
    <dbReference type="NCBI Taxonomy" id="688913"/>
    <lineage>
        <taxon>Bacteria</taxon>
        <taxon>Pseudomonadati</taxon>
        <taxon>Bacteroidota</taxon>
        <taxon>Cytophagia</taxon>
        <taxon>Cytophagales</taxon>
        <taxon>Fulvivirgaceae</taxon>
        <taxon>Ohtaekwangia</taxon>
    </lineage>
</organism>